<dbReference type="STRING" id="1619007.UX70_C0001G0016"/>
<proteinExistence type="predicted"/>
<evidence type="ECO:0000313" key="2">
    <source>
        <dbReference type="Proteomes" id="UP000035656"/>
    </source>
</evidence>
<protein>
    <submittedName>
        <fullName evidence="1">Uncharacterized protein</fullName>
    </submittedName>
</protein>
<reference evidence="1 2" key="1">
    <citation type="journal article" date="2015" name="Nature">
        <title>rRNA introns, odd ribosomes, and small enigmatic genomes across a large radiation of phyla.</title>
        <authorList>
            <person name="Brown C.T."/>
            <person name="Hug L.A."/>
            <person name="Thomas B.C."/>
            <person name="Sharon I."/>
            <person name="Castelle C.J."/>
            <person name="Singh A."/>
            <person name="Wilkins M.J."/>
            <person name="Williams K.H."/>
            <person name="Banfield J.F."/>
        </authorList>
    </citation>
    <scope>NUCLEOTIDE SEQUENCE [LARGE SCALE GENOMIC DNA]</scope>
</reference>
<dbReference type="Proteomes" id="UP000035656">
    <property type="component" value="Chromosome"/>
</dbReference>
<gene>
    <name evidence="1" type="ORF">UX70_C0001G0016</name>
</gene>
<dbReference type="AlphaFoldDB" id="A0A0G4AQI6"/>
<accession>A0A0G4AQI6</accession>
<name>A0A0G4AQI6_9BACT</name>
<dbReference type="KEGG" id="pwo:UX70_C0001G0016"/>
<sequence length="77" mass="9047">MKSIGSNFEAIQKKNPQWGAYVCFREVIRGRGYTDRSVREAFNRYIDKRDYSENEKKKIIDELQDVAKGLEDSQNRG</sequence>
<dbReference type="EMBL" id="CP011209">
    <property type="protein sequence ID" value="AKM77754.1"/>
    <property type="molecule type" value="Genomic_DNA"/>
</dbReference>
<evidence type="ECO:0000313" key="1">
    <source>
        <dbReference type="EMBL" id="AKM77754.1"/>
    </source>
</evidence>
<organism evidence="1 2">
    <name type="scientific">Candidatus Wolfebacteria bacterium GW2011_GWB1_47_1</name>
    <dbReference type="NCBI Taxonomy" id="1619007"/>
    <lineage>
        <taxon>Bacteria</taxon>
        <taxon>Candidatus Wolfeibacteriota</taxon>
    </lineage>
</organism>